<gene>
    <name evidence="8" type="ORF">D7223_31430</name>
</gene>
<evidence type="ECO:0000256" key="5">
    <source>
        <dbReference type="PROSITE-ProRule" id="PRU00339"/>
    </source>
</evidence>
<evidence type="ECO:0000259" key="6">
    <source>
        <dbReference type="SMART" id="SM00862"/>
    </source>
</evidence>
<protein>
    <recommendedName>
        <fullName evidence="10">Bacterial transcriptional activator domain-containing protein</fullName>
    </recommendedName>
</protein>
<comment type="similarity">
    <text evidence="1">Belongs to the AfsR/DnrI/RedD regulatory family.</text>
</comment>
<evidence type="ECO:0000256" key="2">
    <source>
        <dbReference type="ARBA" id="ARBA00023015"/>
    </source>
</evidence>
<dbReference type="Proteomes" id="UP000281726">
    <property type="component" value="Unassembled WGS sequence"/>
</dbReference>
<feature type="domain" description="Bacterial transcriptional activator" evidence="7">
    <location>
        <begin position="131"/>
        <end position="275"/>
    </location>
</feature>
<keyword evidence="5" id="KW-0802">TPR repeat</keyword>
<dbReference type="InterPro" id="IPR011990">
    <property type="entry name" value="TPR-like_helical_dom_sf"/>
</dbReference>
<dbReference type="Pfam" id="PF13191">
    <property type="entry name" value="AAA_16"/>
    <property type="match status" value="1"/>
</dbReference>
<dbReference type="InterPro" id="IPR019734">
    <property type="entry name" value="TPR_rpt"/>
</dbReference>
<dbReference type="PANTHER" id="PTHR35807">
    <property type="entry name" value="TRANSCRIPTIONAL REGULATOR REDD-RELATED"/>
    <property type="match status" value="1"/>
</dbReference>
<dbReference type="InterPro" id="IPR027417">
    <property type="entry name" value="P-loop_NTPase"/>
</dbReference>
<evidence type="ECO:0000256" key="4">
    <source>
        <dbReference type="ARBA" id="ARBA00023163"/>
    </source>
</evidence>
<dbReference type="InterPro" id="IPR001867">
    <property type="entry name" value="OmpR/PhoB-type_DNA-bd"/>
</dbReference>
<dbReference type="Gene3D" id="1.25.40.10">
    <property type="entry name" value="Tetratricopeptide repeat domain"/>
    <property type="match status" value="2"/>
</dbReference>
<dbReference type="InterPro" id="IPR036388">
    <property type="entry name" value="WH-like_DNA-bd_sf"/>
</dbReference>
<keyword evidence="3" id="KW-0238">DNA-binding</keyword>
<proteinExistence type="inferred from homology"/>
<keyword evidence="4" id="KW-0804">Transcription</keyword>
<dbReference type="Gene3D" id="1.10.10.10">
    <property type="entry name" value="Winged helix-like DNA-binding domain superfamily/Winged helix DNA-binding domain"/>
    <property type="match status" value="1"/>
</dbReference>
<reference evidence="8 9" key="1">
    <citation type="journal article" date="2004" name="Syst. Appl. Microbiol.">
        <title>Cryptoendolithic actinomycetes from antarctic sandstone rock samples: Micromonospora endolithica sp. nov. and two isolates related to Micromonospora coerulea Jensen 1932.</title>
        <authorList>
            <person name="Hirsch P."/>
            <person name="Mevs U."/>
            <person name="Kroppenstedt R.M."/>
            <person name="Schumann P."/>
            <person name="Stackebrandt E."/>
        </authorList>
    </citation>
    <scope>NUCLEOTIDE SEQUENCE [LARGE SCALE GENOMIC DNA]</scope>
    <source>
        <strain evidence="8 9">JCM 12677</strain>
    </source>
</reference>
<evidence type="ECO:0000313" key="9">
    <source>
        <dbReference type="Proteomes" id="UP000281726"/>
    </source>
</evidence>
<feature type="repeat" description="TPR" evidence="5">
    <location>
        <begin position="707"/>
        <end position="740"/>
    </location>
</feature>
<dbReference type="SUPFAM" id="SSF48452">
    <property type="entry name" value="TPR-like"/>
    <property type="match status" value="2"/>
</dbReference>
<keyword evidence="2" id="KW-0805">Transcription regulation</keyword>
<dbReference type="PANTHER" id="PTHR35807:SF1">
    <property type="entry name" value="TRANSCRIPTIONAL REGULATOR REDD"/>
    <property type="match status" value="1"/>
</dbReference>
<dbReference type="AlphaFoldDB" id="A0A3A9YRY8"/>
<name>A0A3A9YRY8_9ACTN</name>
<dbReference type="OrthoDB" id="33864at2"/>
<dbReference type="CDD" id="cd15831">
    <property type="entry name" value="BTAD"/>
    <property type="match status" value="1"/>
</dbReference>
<dbReference type="SUPFAM" id="SSF46894">
    <property type="entry name" value="C-terminal effector domain of the bipartite response regulators"/>
    <property type="match status" value="1"/>
</dbReference>
<dbReference type="Pfam" id="PF03704">
    <property type="entry name" value="BTAD"/>
    <property type="match status" value="1"/>
</dbReference>
<dbReference type="EMBL" id="RBAK01000022">
    <property type="protein sequence ID" value="RKN38254.1"/>
    <property type="molecule type" value="Genomic_DNA"/>
</dbReference>
<sequence>MHRWAGEDGVVSGERSLGSVVQADGVEVRILGPLEVLCGGKSIALSGRHQRAVLGCLALHHPRPTSVERLTETVWPGKPAMRARHSLHQRVHELRKRLLVDAAGAGSSQGIDLRWDSALAGYRLVLPAGRLDADTFASMLPLARGHAARGDLPTAVRVLRVATGLWRGPVLEGMPALQGLTEVAVLEEQRRMAHELMWEWGLRLGHHIEVISEVETAAKADPLRERTQGLLLLALQRCGRHAEALASYARFRAAVRDELGTEPGTWLRGIHQSLLETSDDPGRLAGAARPRAGSASGFVGRRTELALLVGTMQRVVDSGTGHLVTVLGEPGIGKSRLISELLADLPPGVETVWTARCRPEPPASAFAPLAEMFAAESGILVSDAAEAAAAKARRYFASAWGARVSSVFTDALDIGENSGRVDGRDVSQTWRQILRARAERPALLVVEDIHWARPELLDFLEDLAFAVIDRPLLLLCTSRPDLVVTRPAWAADSANATSITLAGLDEPAARQIISHLGPSTAEQKTVRVLRQAGGNPLFLEQLIHTTASNDDDATALPSALEDVIRARWATLSGVETTMLRMAAILGDTVWTGAVQAMAQSIEPGHHDTPHPQTTMRLLCRLGFLRRRWHSTIAGEEEFCFTHAALRQVGYLALDDRLRAAGHHVAAQWWDALPHGRGATLGEIAHHFEQAVRASGDQIDDQLRSRAAEAIRAAGAFALTRGDHSTAMQRLRYAATLAPENSPLRARVLLDLGESLYHHGTGGEAVLREACHLLVRHGDPAAAAKAELVLGWLAWARGQGRAALRQIRHAVSQTMAQPPTASTLRVLSVGSALLAIGGDTALATSAAEAAHQQHDQDNDPQPTVLAHRGIVGIHAGNRGALQDLQAAETLARRHDLPVPLSFTFNTISYHWAFGDLRTAQRLLREAADAADPRRTESDNAWLAALRLIHRYWDGDLTALDGDLASFVPRGHQLDSDILRVRALLHARGGNHAAAVADSEAAVDAAERSGAVFKIFAAHCCRLSIRPQLAADPIGDLLALPRPAVHPAEAGIHLAKVLAAAGSSAALDRFEFAPTPWVDAAATYLTGRAKQARHRYHAIGSAPDANWVDERNTSRR</sequence>
<dbReference type="PROSITE" id="PS50005">
    <property type="entry name" value="TPR"/>
    <property type="match status" value="1"/>
</dbReference>
<evidence type="ECO:0008006" key="10">
    <source>
        <dbReference type="Google" id="ProtNLM"/>
    </source>
</evidence>
<dbReference type="GO" id="GO:0003677">
    <property type="term" value="F:DNA binding"/>
    <property type="evidence" value="ECO:0007669"/>
    <property type="project" value="UniProtKB-KW"/>
</dbReference>
<feature type="domain" description="OmpR/PhoB-type" evidence="6">
    <location>
        <begin position="40"/>
        <end position="124"/>
    </location>
</feature>
<dbReference type="SUPFAM" id="SSF52540">
    <property type="entry name" value="P-loop containing nucleoside triphosphate hydrolases"/>
    <property type="match status" value="1"/>
</dbReference>
<keyword evidence="9" id="KW-1185">Reference proteome</keyword>
<dbReference type="InterPro" id="IPR016032">
    <property type="entry name" value="Sig_transdc_resp-reg_C-effctor"/>
</dbReference>
<dbReference type="InterPro" id="IPR005158">
    <property type="entry name" value="BTAD"/>
</dbReference>
<dbReference type="SMART" id="SM00862">
    <property type="entry name" value="Trans_reg_C"/>
    <property type="match status" value="1"/>
</dbReference>
<evidence type="ECO:0000259" key="7">
    <source>
        <dbReference type="SMART" id="SM01043"/>
    </source>
</evidence>
<evidence type="ECO:0000313" key="8">
    <source>
        <dbReference type="EMBL" id="RKN38254.1"/>
    </source>
</evidence>
<dbReference type="InterPro" id="IPR051677">
    <property type="entry name" value="AfsR-DnrI-RedD_regulator"/>
</dbReference>
<evidence type="ECO:0000256" key="1">
    <source>
        <dbReference type="ARBA" id="ARBA00005820"/>
    </source>
</evidence>
<comment type="caution">
    <text evidence="8">The sequence shown here is derived from an EMBL/GenBank/DDBJ whole genome shotgun (WGS) entry which is preliminary data.</text>
</comment>
<dbReference type="GO" id="GO:0006355">
    <property type="term" value="P:regulation of DNA-templated transcription"/>
    <property type="evidence" value="ECO:0007669"/>
    <property type="project" value="InterPro"/>
</dbReference>
<evidence type="ECO:0000256" key="3">
    <source>
        <dbReference type="ARBA" id="ARBA00023125"/>
    </source>
</evidence>
<dbReference type="InterPro" id="IPR041664">
    <property type="entry name" value="AAA_16"/>
</dbReference>
<accession>A0A3A9YRY8</accession>
<dbReference type="SMART" id="SM01043">
    <property type="entry name" value="BTAD"/>
    <property type="match status" value="1"/>
</dbReference>
<dbReference type="GO" id="GO:0000160">
    <property type="term" value="P:phosphorelay signal transduction system"/>
    <property type="evidence" value="ECO:0007669"/>
    <property type="project" value="InterPro"/>
</dbReference>
<organism evidence="8 9">
    <name type="scientific">Micromonospora endolithica</name>
    <dbReference type="NCBI Taxonomy" id="230091"/>
    <lineage>
        <taxon>Bacteria</taxon>
        <taxon>Bacillati</taxon>
        <taxon>Actinomycetota</taxon>
        <taxon>Actinomycetes</taxon>
        <taxon>Micromonosporales</taxon>
        <taxon>Micromonosporaceae</taxon>
        <taxon>Micromonospora</taxon>
    </lineage>
</organism>